<organism evidence="1 2">
    <name type="scientific">Pandoravirus inopinatum</name>
    <dbReference type="NCBI Taxonomy" id="1605721"/>
    <lineage>
        <taxon>Viruses</taxon>
        <taxon>Pandoravirus</taxon>
    </lineage>
</organism>
<dbReference type="GeneID" id="23462426"/>
<name>A0A0B5J1T7_9VIRU</name>
<dbReference type="RefSeq" id="YP_009119744.1">
    <property type="nucleotide sequence ID" value="NC_026440.1"/>
</dbReference>
<dbReference type="Proteomes" id="UP000202511">
    <property type="component" value="Segment"/>
</dbReference>
<sequence>MHSVWATIVIFLFSCVLCDAAWPTDNMRRMAWDGHGDFPFDDPLGADLDRLQASFTCAWWDSDYIALARLYRFASERMARDYTVEAGSLHLFVGHHGETHYLDNSHGLMAERWGEVIDALEARNPYKIVVSIRPIKRDHQPALLAVEFATGGRRYGSTTEWHFVLAPRPIANVNDVSKQTIF</sequence>
<dbReference type="KEGG" id="vg:23462426"/>
<accession>A0A0B5J1T7</accession>
<reference evidence="1 2" key="1">
    <citation type="journal article" date="2015" name="Parasitol. Res.">
        <title>Viruses in close associations with free-living amoebae.</title>
        <authorList>
            <person name="Scheid P."/>
        </authorList>
    </citation>
    <scope>NUCLEOTIDE SEQUENCE [LARGE SCALE GENOMIC DNA]</scope>
    <source>
        <strain evidence="1">KlaHel</strain>
    </source>
</reference>
<evidence type="ECO:0000313" key="2">
    <source>
        <dbReference type="Proteomes" id="UP000202511"/>
    </source>
</evidence>
<proteinExistence type="predicted"/>
<dbReference type="EMBL" id="KP136319">
    <property type="protein sequence ID" value="AJF97509.1"/>
    <property type="molecule type" value="Genomic_DNA"/>
</dbReference>
<evidence type="ECO:0000313" key="1">
    <source>
        <dbReference type="EMBL" id="AJF97509.1"/>
    </source>
</evidence>
<protein>
    <submittedName>
        <fullName evidence="1">Uncharacterized protein</fullName>
    </submittedName>
</protein>